<keyword evidence="5 6" id="KW-0249">Electron transport</keyword>
<dbReference type="Proteomes" id="UP001652442">
    <property type="component" value="Unassembled WGS sequence"/>
</dbReference>
<keyword evidence="2 6" id="KW-0597">Phosphoprotein</keyword>
<keyword evidence="6" id="KW-0812">Transmembrane</keyword>
<dbReference type="EC" id="7.-.-.-" evidence="6"/>
<comment type="subunit">
    <text evidence="6">The complex is composed of six subunits: RnfA, RnfB, RnfC, RnfD, RnfE and RnfG.</text>
</comment>
<comment type="similarity">
    <text evidence="6">Belongs to the RnfG family.</text>
</comment>
<keyword evidence="3 6" id="KW-0285">Flavoprotein</keyword>
<feature type="domain" description="FMN-binding" evidence="7">
    <location>
        <begin position="104"/>
        <end position="193"/>
    </location>
</feature>
<evidence type="ECO:0000256" key="2">
    <source>
        <dbReference type="ARBA" id="ARBA00022553"/>
    </source>
</evidence>
<evidence type="ECO:0000256" key="3">
    <source>
        <dbReference type="ARBA" id="ARBA00022630"/>
    </source>
</evidence>
<dbReference type="NCBIfam" id="TIGR01947">
    <property type="entry name" value="rnfG"/>
    <property type="match status" value="1"/>
</dbReference>
<dbReference type="SMART" id="SM00900">
    <property type="entry name" value="FMN_bind"/>
    <property type="match status" value="1"/>
</dbReference>
<evidence type="ECO:0000256" key="4">
    <source>
        <dbReference type="ARBA" id="ARBA00022643"/>
    </source>
</evidence>
<evidence type="ECO:0000313" key="9">
    <source>
        <dbReference type="Proteomes" id="UP001652442"/>
    </source>
</evidence>
<evidence type="ECO:0000256" key="5">
    <source>
        <dbReference type="ARBA" id="ARBA00022982"/>
    </source>
</evidence>
<evidence type="ECO:0000313" key="8">
    <source>
        <dbReference type="EMBL" id="MCU6761332.1"/>
    </source>
</evidence>
<keyword evidence="4 6" id="KW-0288">FMN</keyword>
<protein>
    <recommendedName>
        <fullName evidence="6">Ion-translocating oxidoreductase complex subunit G</fullName>
        <ecNumber evidence="6">7.-.-.-</ecNumber>
    </recommendedName>
    <alternativeName>
        <fullName evidence="6">Rnf electron transport complex subunit G</fullName>
    </alternativeName>
</protein>
<dbReference type="EMBL" id="JAOQJQ010000001">
    <property type="protein sequence ID" value="MCU6761332.1"/>
    <property type="molecule type" value="Genomic_DNA"/>
</dbReference>
<sequence>MVKIIKDALILCVITVAAGLGLGAVYGVTKEPIEKVNYETQQNAYKTVFENASEFKDLPDFSSEEATKIAADNGYGDTIENCVQAVEADGSLLGYVITVVSHDGYAGDIKFSIGVQLDGTLNGYSITDINETAGLGMKAKEESFYSQFQDKQVEQFTVTKTGSADDSEIDAISGATITSSAVTNGVDAGLAYFRSLLETTGGELLNE</sequence>
<dbReference type="PANTHER" id="PTHR36118">
    <property type="entry name" value="ION-TRANSLOCATING OXIDOREDUCTASE COMPLEX SUBUNIT G"/>
    <property type="match status" value="1"/>
</dbReference>
<dbReference type="HAMAP" id="MF_00479">
    <property type="entry name" value="RsxG_RnfG"/>
    <property type="match status" value="1"/>
</dbReference>
<keyword evidence="6" id="KW-1003">Cell membrane</keyword>
<name>A0ABT2TGN5_9FIRM</name>
<comment type="function">
    <text evidence="6">Part of a membrane-bound complex that couples electron transfer with translocation of ions across the membrane.</text>
</comment>
<evidence type="ECO:0000256" key="6">
    <source>
        <dbReference type="HAMAP-Rule" id="MF_00479"/>
    </source>
</evidence>
<dbReference type="PIRSF" id="PIRSF006091">
    <property type="entry name" value="E_trnsport_RnfG"/>
    <property type="match status" value="1"/>
</dbReference>
<dbReference type="Pfam" id="PF04205">
    <property type="entry name" value="FMN_bind"/>
    <property type="match status" value="1"/>
</dbReference>
<evidence type="ECO:0000256" key="1">
    <source>
        <dbReference type="ARBA" id="ARBA00022448"/>
    </source>
</evidence>
<keyword evidence="6" id="KW-0472">Membrane</keyword>
<comment type="cofactor">
    <cofactor evidence="6">
        <name>FMN</name>
        <dbReference type="ChEBI" id="CHEBI:58210"/>
    </cofactor>
</comment>
<reference evidence="8 9" key="1">
    <citation type="journal article" date="2021" name="ISME Commun">
        <title>Automated analysis of genomic sequences facilitates high-throughput and comprehensive description of bacteria.</title>
        <authorList>
            <person name="Hitch T.C.A."/>
        </authorList>
    </citation>
    <scope>NUCLEOTIDE SEQUENCE [LARGE SCALE GENOMIC DNA]</scope>
    <source>
        <strain evidence="8 9">Sanger_109</strain>
    </source>
</reference>
<dbReference type="InterPro" id="IPR010209">
    <property type="entry name" value="Ion_transpt_RnfG/RsxG"/>
</dbReference>
<comment type="subcellular location">
    <subcellularLocation>
        <location evidence="6">Cell membrane</location>
        <topology evidence="6">Single-pass membrane protein</topology>
    </subcellularLocation>
</comment>
<keyword evidence="6" id="KW-1133">Transmembrane helix</keyword>
<gene>
    <name evidence="6" type="primary">rnfG</name>
    <name evidence="8" type="ORF">OCV88_03130</name>
</gene>
<dbReference type="PANTHER" id="PTHR36118:SF1">
    <property type="entry name" value="ION-TRANSLOCATING OXIDOREDUCTASE COMPLEX SUBUNIT G"/>
    <property type="match status" value="1"/>
</dbReference>
<accession>A0ABT2TGN5</accession>
<feature type="modified residue" description="FMN phosphoryl threonine" evidence="6">
    <location>
        <position position="176"/>
    </location>
</feature>
<keyword evidence="9" id="KW-1185">Reference proteome</keyword>
<proteinExistence type="inferred from homology"/>
<dbReference type="InterPro" id="IPR007329">
    <property type="entry name" value="FMN-bd"/>
</dbReference>
<evidence type="ECO:0000259" key="7">
    <source>
        <dbReference type="SMART" id="SM00900"/>
    </source>
</evidence>
<keyword evidence="1 6" id="KW-0813">Transport</keyword>
<organism evidence="8 9">
    <name type="scientific">Brotonthovivens ammoniilytica</name>
    <dbReference type="NCBI Taxonomy" id="2981725"/>
    <lineage>
        <taxon>Bacteria</taxon>
        <taxon>Bacillati</taxon>
        <taxon>Bacillota</taxon>
        <taxon>Clostridia</taxon>
        <taxon>Lachnospirales</taxon>
        <taxon>Lachnospiraceae</taxon>
        <taxon>Brotonthovivens</taxon>
    </lineage>
</organism>
<keyword evidence="6" id="KW-1278">Translocase</keyword>
<comment type="caution">
    <text evidence="8">The sequence shown here is derived from an EMBL/GenBank/DDBJ whole genome shotgun (WGS) entry which is preliminary data.</text>
</comment>